<evidence type="ECO:0000256" key="1">
    <source>
        <dbReference type="SAM" id="MobiDB-lite"/>
    </source>
</evidence>
<evidence type="ECO:0000313" key="3">
    <source>
        <dbReference type="Proteomes" id="UP000070133"/>
    </source>
</evidence>
<comment type="caution">
    <text evidence="2">The sequence shown here is derived from an EMBL/GenBank/DDBJ whole genome shotgun (WGS) entry which is preliminary data.</text>
</comment>
<sequence length="343" mass="37663">MMSSSKTSSGAIDNVQLTAHAHRDLRALVDCADANKNHQDELLEVHFDGTDIRIIDIAVQSAVVFNIRAEPSDGTSKGSSRTSAGGIRSSAQGGKTTRSGSGKGQGGGKGSGRGNGDPPTVGKILQSPNKTNFDLPDMALGARELCCYFPHQSQWADYMIRLVRNGWKPKDIAKAQLFHRGELNKVNLTRRHNALRHQIIVAGRDRYSDDNWTPTRWQETAHADSQPYNAAPPNGNFIDLYDVTNWRPPRGQSTGGHVTFEQIRQGVDIARQPTGEDAGVFTRTVQWVFANHSAAWRRAHRIDEVPSIAAAQNILPTNEAQNTATWDRMAVDRLQNNVPDPTS</sequence>
<gene>
    <name evidence="2" type="ORF">AC578_2434</name>
</gene>
<dbReference type="Proteomes" id="UP000070133">
    <property type="component" value="Unassembled WGS sequence"/>
</dbReference>
<proteinExistence type="predicted"/>
<protein>
    <submittedName>
        <fullName evidence="2">Uncharacterized protein</fullName>
    </submittedName>
</protein>
<dbReference type="AlphaFoldDB" id="A0A139HXS7"/>
<reference evidence="2 3" key="1">
    <citation type="submission" date="2015-07" db="EMBL/GenBank/DDBJ databases">
        <title>Comparative genomics of the Sigatoka disease complex on banana suggests a link between parallel evolutionary changes in Pseudocercospora fijiensis and Pseudocercospora eumusae and increased virulence on the banana host.</title>
        <authorList>
            <person name="Chang T.-C."/>
            <person name="Salvucci A."/>
            <person name="Crous P.W."/>
            <person name="Stergiopoulos I."/>
        </authorList>
    </citation>
    <scope>NUCLEOTIDE SEQUENCE [LARGE SCALE GENOMIC DNA]</scope>
    <source>
        <strain evidence="2 3">CBS 114824</strain>
    </source>
</reference>
<dbReference type="STRING" id="321146.A0A139HXS7"/>
<feature type="compositionally biased region" description="Gly residues" evidence="1">
    <location>
        <begin position="101"/>
        <end position="115"/>
    </location>
</feature>
<keyword evidence="3" id="KW-1185">Reference proteome</keyword>
<dbReference type="EMBL" id="LFZN01000003">
    <property type="protein sequence ID" value="KXT07281.1"/>
    <property type="molecule type" value="Genomic_DNA"/>
</dbReference>
<dbReference type="OrthoDB" id="3648884at2759"/>
<name>A0A139HXS7_9PEZI</name>
<organism evidence="2 3">
    <name type="scientific">Pseudocercospora eumusae</name>
    <dbReference type="NCBI Taxonomy" id="321146"/>
    <lineage>
        <taxon>Eukaryota</taxon>
        <taxon>Fungi</taxon>
        <taxon>Dikarya</taxon>
        <taxon>Ascomycota</taxon>
        <taxon>Pezizomycotina</taxon>
        <taxon>Dothideomycetes</taxon>
        <taxon>Dothideomycetidae</taxon>
        <taxon>Mycosphaerellales</taxon>
        <taxon>Mycosphaerellaceae</taxon>
        <taxon>Pseudocercospora</taxon>
    </lineage>
</organism>
<feature type="compositionally biased region" description="Polar residues" evidence="1">
    <location>
        <begin position="73"/>
        <end position="83"/>
    </location>
</feature>
<evidence type="ECO:0000313" key="2">
    <source>
        <dbReference type="EMBL" id="KXT07281.1"/>
    </source>
</evidence>
<accession>A0A139HXS7</accession>
<feature type="region of interest" description="Disordered" evidence="1">
    <location>
        <begin position="70"/>
        <end position="129"/>
    </location>
</feature>